<evidence type="ECO:0000256" key="7">
    <source>
        <dbReference type="PROSITE-ProRule" id="PRU00035"/>
    </source>
</evidence>
<feature type="compositionally biased region" description="Polar residues" evidence="9">
    <location>
        <begin position="776"/>
        <end position="790"/>
    </location>
</feature>
<feature type="domain" description="PHD-type" evidence="13">
    <location>
        <begin position="193"/>
        <end position="331"/>
    </location>
</feature>
<evidence type="ECO:0000256" key="6">
    <source>
        <dbReference type="ARBA" id="ARBA00023242"/>
    </source>
</evidence>
<feature type="compositionally biased region" description="Polar residues" evidence="9">
    <location>
        <begin position="1978"/>
        <end position="1990"/>
    </location>
</feature>
<feature type="compositionally biased region" description="Acidic residues" evidence="9">
    <location>
        <begin position="2065"/>
        <end position="2077"/>
    </location>
</feature>
<reference evidence="14 15" key="1">
    <citation type="submission" date="2017-12" db="EMBL/GenBank/DDBJ databases">
        <title>Gene loss provides genomic basis for host adaptation in cereal stripe rust fungi.</title>
        <authorList>
            <person name="Xia C."/>
        </authorList>
    </citation>
    <scope>NUCLEOTIDE SEQUENCE [LARGE SCALE GENOMIC DNA]</scope>
    <source>
        <strain evidence="14 15">93TX-2</strain>
    </source>
</reference>
<dbReference type="SMART" id="SM00249">
    <property type="entry name" value="PHD"/>
    <property type="match status" value="2"/>
</dbReference>
<keyword evidence="4" id="KW-0862">Zinc</keyword>
<dbReference type="Pfam" id="PF13831">
    <property type="entry name" value="PHD_2"/>
    <property type="match status" value="1"/>
</dbReference>
<gene>
    <name evidence="14" type="ORF">PSHT_02170</name>
</gene>
<dbReference type="PROSITE" id="PS50014">
    <property type="entry name" value="BROMODOMAIN_2"/>
    <property type="match status" value="1"/>
</dbReference>
<feature type="compositionally biased region" description="Polar residues" evidence="9">
    <location>
        <begin position="940"/>
        <end position="991"/>
    </location>
</feature>
<reference evidence="15" key="3">
    <citation type="journal article" date="2018" name="Mol. Plant Microbe Interact.">
        <title>Genome sequence resources for the wheat stripe rust pathogen (Puccinia striiformis f. sp. tritici) and the barley stripe rust pathogen (Puccinia striiformis f. sp. hordei).</title>
        <authorList>
            <person name="Xia C."/>
            <person name="Wang M."/>
            <person name="Yin C."/>
            <person name="Cornejo O.E."/>
            <person name="Hulbert S.H."/>
            <person name="Chen X."/>
        </authorList>
    </citation>
    <scope>NUCLEOTIDE SEQUENCE [LARGE SCALE GENOMIC DNA]</scope>
    <source>
        <strain evidence="15">93TX-2</strain>
    </source>
</reference>
<reference evidence="15" key="2">
    <citation type="journal article" date="2018" name="BMC Genomics">
        <title>Genomic insights into host adaptation between the wheat stripe rust pathogen (Puccinia striiformis f. sp. tritici) and the barley stripe rust pathogen (Puccinia striiformis f. sp. hordei).</title>
        <authorList>
            <person name="Xia C."/>
            <person name="Wang M."/>
            <person name="Yin C."/>
            <person name="Cornejo O.E."/>
            <person name="Hulbert S.H."/>
            <person name="Chen X."/>
        </authorList>
    </citation>
    <scope>NUCLEOTIDE SEQUENCE [LARGE SCALE GENOMIC DNA]</scope>
    <source>
        <strain evidence="15">93TX-2</strain>
    </source>
</reference>
<comment type="caution">
    <text evidence="14">The sequence shown here is derived from an EMBL/GenBank/DDBJ whole genome shotgun (WGS) entry which is preliminary data.</text>
</comment>
<evidence type="ECO:0000256" key="9">
    <source>
        <dbReference type="SAM" id="MobiDB-lite"/>
    </source>
</evidence>
<feature type="region of interest" description="Disordered" evidence="9">
    <location>
        <begin position="673"/>
        <end position="857"/>
    </location>
</feature>
<dbReference type="InterPro" id="IPR011011">
    <property type="entry name" value="Znf_FYVE_PHD"/>
</dbReference>
<feature type="compositionally biased region" description="Polar residues" evidence="9">
    <location>
        <begin position="1017"/>
        <end position="1029"/>
    </location>
</feature>
<dbReference type="SUPFAM" id="SSF63748">
    <property type="entry name" value="Tudor/PWWP/MBT"/>
    <property type="match status" value="1"/>
</dbReference>
<feature type="region of interest" description="Disordered" evidence="9">
    <location>
        <begin position="1395"/>
        <end position="1430"/>
    </location>
</feature>
<dbReference type="Pfam" id="PF13832">
    <property type="entry name" value="zf-HC5HC2H_2"/>
    <property type="match status" value="1"/>
</dbReference>
<feature type="compositionally biased region" description="Basic and acidic residues" evidence="9">
    <location>
        <begin position="1007"/>
        <end position="1016"/>
    </location>
</feature>
<dbReference type="InterPro" id="IPR019787">
    <property type="entry name" value="Znf_PHD-finger"/>
</dbReference>
<dbReference type="InterPro" id="IPR019542">
    <property type="entry name" value="Enhancer_polycomb-like_N"/>
</dbReference>
<dbReference type="Pfam" id="PF10513">
    <property type="entry name" value="EPL1"/>
    <property type="match status" value="1"/>
</dbReference>
<feature type="region of interest" description="Disordered" evidence="9">
    <location>
        <begin position="1145"/>
        <end position="1300"/>
    </location>
</feature>
<proteinExistence type="predicted"/>
<feature type="domain" description="PWWP" evidence="12">
    <location>
        <begin position="1631"/>
        <end position="1700"/>
    </location>
</feature>
<dbReference type="InterPro" id="IPR034732">
    <property type="entry name" value="EPHD"/>
</dbReference>
<dbReference type="Gene3D" id="1.20.920.10">
    <property type="entry name" value="Bromodomain-like"/>
    <property type="match status" value="1"/>
</dbReference>
<dbReference type="CDD" id="cd15492">
    <property type="entry name" value="PHD_BRPF_JADE_like"/>
    <property type="match status" value="1"/>
</dbReference>
<feature type="compositionally biased region" description="Basic and acidic residues" evidence="9">
    <location>
        <begin position="1054"/>
        <end position="1069"/>
    </location>
</feature>
<evidence type="ECO:0000256" key="4">
    <source>
        <dbReference type="ARBA" id="ARBA00022833"/>
    </source>
</evidence>
<feature type="region of interest" description="Disordered" evidence="9">
    <location>
        <begin position="922"/>
        <end position="991"/>
    </location>
</feature>
<feature type="region of interest" description="Disordered" evidence="9">
    <location>
        <begin position="1590"/>
        <end position="1611"/>
    </location>
</feature>
<dbReference type="PROSITE" id="PS01359">
    <property type="entry name" value="ZF_PHD_1"/>
    <property type="match status" value="1"/>
</dbReference>
<feature type="compositionally biased region" description="Polar residues" evidence="9">
    <location>
        <begin position="673"/>
        <end position="683"/>
    </location>
</feature>
<dbReference type="VEuPathDB" id="FungiDB:PSTT_05885"/>
<feature type="compositionally biased region" description="Low complexity" evidence="9">
    <location>
        <begin position="697"/>
        <end position="713"/>
    </location>
</feature>
<organism evidence="14 15">
    <name type="scientific">Puccinia striiformis</name>
    <dbReference type="NCBI Taxonomy" id="27350"/>
    <lineage>
        <taxon>Eukaryota</taxon>
        <taxon>Fungi</taxon>
        <taxon>Dikarya</taxon>
        <taxon>Basidiomycota</taxon>
        <taxon>Pucciniomycotina</taxon>
        <taxon>Pucciniomycetes</taxon>
        <taxon>Pucciniales</taxon>
        <taxon>Pucciniaceae</taxon>
        <taxon>Puccinia</taxon>
    </lineage>
</organism>
<evidence type="ECO:0000313" key="15">
    <source>
        <dbReference type="Proteomes" id="UP000238274"/>
    </source>
</evidence>
<keyword evidence="3 8" id="KW-0863">Zinc-finger</keyword>
<dbReference type="PROSITE" id="PS50016">
    <property type="entry name" value="ZF_PHD_2"/>
    <property type="match status" value="1"/>
</dbReference>
<feature type="compositionally biased region" description="Acidic residues" evidence="9">
    <location>
        <begin position="2288"/>
        <end position="2298"/>
    </location>
</feature>
<keyword evidence="5 7" id="KW-0103">Bromodomain</keyword>
<evidence type="ECO:0000256" key="8">
    <source>
        <dbReference type="PROSITE-ProRule" id="PRU00146"/>
    </source>
</evidence>
<feature type="compositionally biased region" description="Polar residues" evidence="9">
    <location>
        <begin position="1547"/>
        <end position="1556"/>
    </location>
</feature>
<dbReference type="InterPro" id="IPR050701">
    <property type="entry name" value="Histone_Mod_Regulator"/>
</dbReference>
<feature type="compositionally biased region" description="Basic and acidic residues" evidence="9">
    <location>
        <begin position="1398"/>
        <end position="1421"/>
    </location>
</feature>
<dbReference type="GO" id="GO:0006357">
    <property type="term" value="P:regulation of transcription by RNA polymerase II"/>
    <property type="evidence" value="ECO:0007669"/>
    <property type="project" value="TreeGrafter"/>
</dbReference>
<dbReference type="CDD" id="cd05839">
    <property type="entry name" value="PWWP_BRPF"/>
    <property type="match status" value="1"/>
</dbReference>
<keyword evidence="15" id="KW-1185">Reference proteome</keyword>
<feature type="region of interest" description="Disordered" evidence="9">
    <location>
        <begin position="1455"/>
        <end position="1494"/>
    </location>
</feature>
<keyword evidence="1" id="KW-0479">Metal-binding</keyword>
<feature type="compositionally biased region" description="Polar residues" evidence="9">
    <location>
        <begin position="1043"/>
        <end position="1052"/>
    </location>
</feature>
<feature type="compositionally biased region" description="Basic and acidic residues" evidence="9">
    <location>
        <begin position="1599"/>
        <end position="1611"/>
    </location>
</feature>
<accession>A0A2S4WIJ5</accession>
<evidence type="ECO:0000259" key="11">
    <source>
        <dbReference type="PROSITE" id="PS50016"/>
    </source>
</evidence>
<evidence type="ECO:0008006" key="16">
    <source>
        <dbReference type="Google" id="ProtNLM"/>
    </source>
</evidence>
<keyword evidence="6" id="KW-0539">Nucleus</keyword>
<feature type="region of interest" description="Disordered" evidence="9">
    <location>
        <begin position="1007"/>
        <end position="1083"/>
    </location>
</feature>
<evidence type="ECO:0000256" key="5">
    <source>
        <dbReference type="ARBA" id="ARBA00023117"/>
    </source>
</evidence>
<feature type="compositionally biased region" description="Polar residues" evidence="9">
    <location>
        <begin position="714"/>
        <end position="724"/>
    </location>
</feature>
<feature type="region of interest" description="Disordered" evidence="9">
    <location>
        <begin position="353"/>
        <end position="372"/>
    </location>
</feature>
<dbReference type="SUPFAM" id="SSF57903">
    <property type="entry name" value="FYVE/PHD zinc finger"/>
    <property type="match status" value="1"/>
</dbReference>
<dbReference type="Pfam" id="PF00439">
    <property type="entry name" value="Bromodomain"/>
    <property type="match status" value="1"/>
</dbReference>
<feature type="region of interest" description="Disordered" evidence="9">
    <location>
        <begin position="1978"/>
        <end position="1999"/>
    </location>
</feature>
<evidence type="ECO:0000259" key="10">
    <source>
        <dbReference type="PROSITE" id="PS50014"/>
    </source>
</evidence>
<name>A0A2S4WIJ5_9BASI</name>
<keyword evidence="2" id="KW-0677">Repeat</keyword>
<dbReference type="EMBL" id="PKSM01000018">
    <property type="protein sequence ID" value="POW21616.1"/>
    <property type="molecule type" value="Genomic_DNA"/>
</dbReference>
<dbReference type="SUPFAM" id="SSF47370">
    <property type="entry name" value="Bromodomain"/>
    <property type="match status" value="1"/>
</dbReference>
<feature type="domain" description="PHD-type" evidence="11">
    <location>
        <begin position="140"/>
        <end position="190"/>
    </location>
</feature>
<evidence type="ECO:0000256" key="2">
    <source>
        <dbReference type="ARBA" id="ARBA00022737"/>
    </source>
</evidence>
<protein>
    <recommendedName>
        <fullName evidence="16">Histone acetyltransferase</fullName>
    </recommendedName>
</protein>
<dbReference type="Gene3D" id="2.30.30.140">
    <property type="match status" value="1"/>
</dbReference>
<feature type="compositionally biased region" description="Basic and acidic residues" evidence="9">
    <location>
        <begin position="684"/>
        <end position="695"/>
    </location>
</feature>
<dbReference type="VEuPathDB" id="FungiDB:PSHT_02170"/>
<feature type="region of interest" description="Disordered" evidence="9">
    <location>
        <begin position="2286"/>
        <end position="2310"/>
    </location>
</feature>
<feature type="compositionally biased region" description="Polar residues" evidence="9">
    <location>
        <begin position="1147"/>
        <end position="1164"/>
    </location>
</feature>
<feature type="domain" description="Bromo" evidence="10">
    <location>
        <begin position="551"/>
        <end position="613"/>
    </location>
</feature>
<feature type="compositionally biased region" description="Polar residues" evidence="9">
    <location>
        <begin position="1271"/>
        <end position="1280"/>
    </location>
</feature>
<feature type="region of interest" description="Disordered" evidence="9">
    <location>
        <begin position="1512"/>
        <end position="1556"/>
    </location>
</feature>
<dbReference type="PRINTS" id="PR00503">
    <property type="entry name" value="BROMODOMAIN"/>
</dbReference>
<dbReference type="InterPro" id="IPR001965">
    <property type="entry name" value="Znf_PHD"/>
</dbReference>
<dbReference type="PROSITE" id="PS50812">
    <property type="entry name" value="PWWP"/>
    <property type="match status" value="1"/>
</dbReference>
<dbReference type="PANTHER" id="PTHR13793">
    <property type="entry name" value="PHD FINGER PROTEINS"/>
    <property type="match status" value="1"/>
</dbReference>
<dbReference type="Gene3D" id="3.30.40.10">
    <property type="entry name" value="Zinc/RING finger domain, C3HC4 (zinc finger)"/>
    <property type="match status" value="2"/>
</dbReference>
<sequence>MGGHSMLPLELPKIDVPKVSFRIVHSKTHADASMPFSNSDQCLKHLKNYGYNSANTSELPPSYIRWVQPAEDELERACEYDMDEQDLEWLQVLNSDRKRLSQEPITCEMFEIVMDRLEKEWFQLNQRIQKPDANLIPVEDSRCAICEDGDTENSNAIVFCDGCNLAVHQDCYGVPYIPEGQWLCRKCTVSPDRPACELCPNSFGAFKQTSENRWAHLVCAIHIPETGVCNAMYMEPVDGVRCIPKQRWKLKCYICKKIAGACIQCANRSCCVAYHATCAQEAGLYVKMRPAGSLYPTNGSRGADGGPESSSADHVGADGVRISQSFCDKHTPKGHIEALQAAAVARLSTNSSATAESTATNMSTDPQSSDSHLTIHSKKINTLDDLKALKILATGSQSFKSARAYQKSYSSGPPLVPELIFQRLMQHSSKLRCTQRKTVINMICKYWSLKREVRRGAPLLKRLHLEPWTAAGSTSSTNEEDRRRKYGLLIAVRHDLQQVQNLVAMICEREKIKLRKAEIQKEVLEKTLFPVYQRMSLVLTTLIETDKQRYFLDPVSASEVPDYYDIIKQPMSWSTIRRKIDRFEYFRLSDFISDIHLTLTNARIYNHTSSVYHKTAIRIGKTIEPLLQDLIAFEPPSAIAGSASETFPTRRQKEHFAGIPSVLLPDRVSDLLDTQSLPSSSSRPYEEVLRERNAERSTQSQTSNLLNLLSTTLHPQNQPTSSTNPPSARCKPPSPPRLERLPPNAGASNINNQTCCLPSPNTTQTHRGEARRRKSVVSSTGPARQRSSSIVPPLSTVPTVANAIPATPSADGAMNSAGNETINSQKKKRRRTTTDSSDPTADRPHKKAAPRIKPQSQLEEEAIIEQQNPNATRGQLISLKLRALHAKRITERERNMSDEEKARRQRLREYIRQKRLQDAQAKLAQGKKDYGSVIPDKLGSSRSQTALANQTSPDPNTSGTTPNETETSLSREISCPASNDSQSHNNNLNGQSLQPLHELWKVVDEEDESCHTDLPKQSKTSDPSHLNQNGTVSSSSPTGSGTANVESNSRTSVPKHDEVLPGIDERSDDINSLTTPTDPISLRPCIIDSEHMSNQDTSREATALPTPEFDMTPAMMDTDAEDLSAVKSDQAKITGLLISSLEPEQSLPVSNSLDSFSRLSPTSHNPDDTCDFTNAQEHSGSDSPNQTSGDPSHSDDLPDAESEQVEDQCETGRPDEQVGETASDEEMSLDVSLANAPSSQMDVQGEVDQALATSTSSSHNVAPVEDVHCSTMATQNSGESLVSVEDRPRSQPPDRRLQSASYASCDSVMKKKTMIENGTAVVGLNGMQASNQTLINSDGPTNNEPVQSRQKLKIRIKKLDPSIPTAKYHQPVSETLLPELIPVVASPKLRLILEPPGPDERGSIPTPCHEDIGLRGKEKSKTKTTKSVGQVTRPEFVKSLPGEKDSFRFFNSGFILPNGTRRHHPPVSSATEAELKNKEPSHSQSQRPDPVSPMIKVLPTRTSARLKPVRLTLHHNPNGDSSGVVPIPDQLSQDSHGSPEDEENESSELSKASLRTNLTRSSNLHILHDYLRKKKKFRIRRFRGRTRITHKKVKPTRAQQERELEKDERGRDAFTRMSQSTRLAETGTIEDGTLVWAKVAGHPWFPAEVGLLNGPAVPQSMLDKQPDPSKMELYVLVMFFDHQRSWQWVQRRNTRLLGESDQLDALLSSEAFVSNKSQLDEIQSGFQFALSNIDHGPSDVTTTNVVDVVGKNGPVSRGFSRTRSSRLRALYIYMNNSCCHCQTGTYCPRSRSYWTLPTNYPSSSNLATIDSYSTSSNYSRLHHNTKDILTIILSLIEVLITPTLEEEEGDLSSYTFDTFLNNTKKKDDKPSDVKDLRLQHRKLSLAILDLLEALIWDPPEACYPTLENFLKSHRDRLLQFLLVKPSHQFHVNNEEEEDEEINELIVLEKSIDVLISLSSKVKLSKLILEGKVNETRSKSMTTTLGKQTSNTKKKEMENESRVGNKITVVDRIMKIYLIAATNQGFDSGSSVRSETRKMDYDRHSLKQKILTLLHLLAITDPQEGGGEEEEEEEEDQAEKEFDGWQRLARSSSSLFSILIKTIFVDSYRLWNREASIDHRSFIPKYIERIESSLDIIHKTLFPQSSSSTRQPLNLISRIKAESVPFSETLTSLSSSSSSSSNKSRSLFIIGNSNNIYHEFILCFSKLAWLDLLSPKNSSEFIFPWSSSSSSSALENDSSFSKAFHCNLSKLFFNKLDIIAGRAIDLAYDVLSSVASPDELDEWKRSAIDEDDISDDDQDLHDHEQNLSLGN</sequence>
<feature type="region of interest" description="Disordered" evidence="9">
    <location>
        <begin position="2061"/>
        <end position="2081"/>
    </location>
</feature>
<dbReference type="SMART" id="SM00297">
    <property type="entry name" value="BROMO"/>
    <property type="match status" value="1"/>
</dbReference>
<dbReference type="SMART" id="SM00293">
    <property type="entry name" value="PWWP"/>
    <property type="match status" value="1"/>
</dbReference>
<evidence type="ECO:0000259" key="12">
    <source>
        <dbReference type="PROSITE" id="PS50812"/>
    </source>
</evidence>
<dbReference type="PANTHER" id="PTHR13793:SF107">
    <property type="entry name" value="BROMODOMAIN-CONTAINING PROTEIN HOMOLOG"/>
    <property type="match status" value="1"/>
</dbReference>
<feature type="compositionally biased region" description="Polar residues" evidence="9">
    <location>
        <begin position="746"/>
        <end position="765"/>
    </location>
</feature>
<dbReference type="OrthoDB" id="2499616at2759"/>
<feature type="compositionally biased region" description="Polar residues" evidence="9">
    <location>
        <begin position="1251"/>
        <end position="1260"/>
    </location>
</feature>
<dbReference type="Pfam" id="PF00855">
    <property type="entry name" value="PWWP"/>
    <property type="match status" value="1"/>
</dbReference>
<evidence type="ECO:0000259" key="13">
    <source>
        <dbReference type="PROSITE" id="PS51805"/>
    </source>
</evidence>
<dbReference type="InterPro" id="IPR036427">
    <property type="entry name" value="Bromodomain-like_sf"/>
</dbReference>
<feature type="compositionally biased region" description="Low complexity" evidence="9">
    <location>
        <begin position="353"/>
        <end position="364"/>
    </location>
</feature>
<dbReference type="FunFam" id="3.30.40.10:FF:000008">
    <property type="entry name" value="Bromodomain containing 1, isoform CRA_a"/>
    <property type="match status" value="1"/>
</dbReference>
<dbReference type="Proteomes" id="UP000238274">
    <property type="component" value="Unassembled WGS sequence"/>
</dbReference>
<feature type="compositionally biased region" description="Basic and acidic residues" evidence="9">
    <location>
        <begin position="1284"/>
        <end position="1297"/>
    </location>
</feature>
<dbReference type="InterPro" id="IPR000313">
    <property type="entry name" value="PWWP_dom"/>
</dbReference>
<feature type="compositionally biased region" description="Acidic residues" evidence="9">
    <location>
        <begin position="1197"/>
        <end position="1209"/>
    </location>
</feature>
<feature type="compositionally biased region" description="Polar residues" evidence="9">
    <location>
        <begin position="1171"/>
        <end position="1191"/>
    </location>
</feature>
<feature type="compositionally biased region" description="Low complexity" evidence="9">
    <location>
        <begin position="1030"/>
        <end position="1042"/>
    </location>
</feature>
<dbReference type="InterPro" id="IPR013083">
    <property type="entry name" value="Znf_RING/FYVE/PHD"/>
</dbReference>
<dbReference type="InterPro" id="IPR019786">
    <property type="entry name" value="Zinc_finger_PHD-type_CS"/>
</dbReference>
<evidence type="ECO:0000256" key="3">
    <source>
        <dbReference type="ARBA" id="ARBA00022771"/>
    </source>
</evidence>
<dbReference type="InterPro" id="IPR001487">
    <property type="entry name" value="Bromodomain"/>
</dbReference>
<evidence type="ECO:0000256" key="1">
    <source>
        <dbReference type="ARBA" id="ARBA00022723"/>
    </source>
</evidence>
<dbReference type="GO" id="GO:0008270">
    <property type="term" value="F:zinc ion binding"/>
    <property type="evidence" value="ECO:0007669"/>
    <property type="project" value="UniProtKB-KW"/>
</dbReference>
<evidence type="ECO:0000313" key="14">
    <source>
        <dbReference type="EMBL" id="POW21616.1"/>
    </source>
</evidence>
<dbReference type="GO" id="GO:0006325">
    <property type="term" value="P:chromatin organization"/>
    <property type="evidence" value="ECO:0007669"/>
    <property type="project" value="UniProtKB-ARBA"/>
</dbReference>
<dbReference type="PROSITE" id="PS51805">
    <property type="entry name" value="EPHD"/>
    <property type="match status" value="1"/>
</dbReference>